<feature type="domain" description="HTH dtxR-type" evidence="15">
    <location>
        <begin position="1"/>
        <end position="64"/>
    </location>
</feature>
<dbReference type="InterPro" id="IPR036421">
    <property type="entry name" value="Fe_dep_repressor_sf"/>
</dbReference>
<dbReference type="EMBL" id="JAHESF010000006">
    <property type="protein sequence ID" value="MBT1696933.1"/>
    <property type="molecule type" value="Genomic_DNA"/>
</dbReference>
<dbReference type="Gene3D" id="1.10.60.10">
    <property type="entry name" value="Iron dependent repressor, metal binding and dimerisation domain"/>
    <property type="match status" value="1"/>
</dbReference>
<dbReference type="Pfam" id="PF01325">
    <property type="entry name" value="Fe_dep_repress"/>
    <property type="match status" value="1"/>
</dbReference>
<keyword evidence="5" id="KW-0963">Cytoplasm</keyword>
<accession>A0AAP2DID2</accession>
<dbReference type="GO" id="GO:0046983">
    <property type="term" value="F:protein dimerization activity"/>
    <property type="evidence" value="ECO:0007669"/>
    <property type="project" value="InterPro"/>
</dbReference>
<evidence type="ECO:0000256" key="4">
    <source>
        <dbReference type="ARBA" id="ARBA00022386"/>
    </source>
</evidence>
<dbReference type="InterPro" id="IPR036388">
    <property type="entry name" value="WH-like_DNA-bd_sf"/>
</dbReference>
<evidence type="ECO:0000256" key="10">
    <source>
        <dbReference type="ARBA" id="ARBA00023159"/>
    </source>
</evidence>
<keyword evidence="7" id="KW-0408">Iron</keyword>
<dbReference type="GO" id="GO:0005737">
    <property type="term" value="C:cytoplasm"/>
    <property type="evidence" value="ECO:0007669"/>
    <property type="project" value="UniProtKB-SubCell"/>
</dbReference>
<sequence length="218" mass="24587">MLSFTEENYLKAIYRLSEGGTKSVLTSEIAEMMSTKAASVTDMIKKLSLKNLIGYEKYYGVKITKQGKSEALMVIRKHRLWETFLVEKLQFTWDEVHDVAEQLEHIQSNLLIEKLDEFLGFPTADPHGHPIPDKNGKIQTVRQIPLADLVTSKKCVIRSVKDGSPSFLQYLSKIGVYIGAPVVILEKIEFDGSLEILIDGNKKVFISRDAAQNLLVTE</sequence>
<evidence type="ECO:0000256" key="14">
    <source>
        <dbReference type="ARBA" id="ARBA00032593"/>
    </source>
</evidence>
<comment type="caution">
    <text evidence="16">The sequence shown here is derived from an EMBL/GenBank/DDBJ whole genome shotgun (WGS) entry which is preliminary data.</text>
</comment>
<evidence type="ECO:0000256" key="12">
    <source>
        <dbReference type="ARBA" id="ARBA00023211"/>
    </source>
</evidence>
<dbReference type="PANTHER" id="PTHR33238">
    <property type="entry name" value="IRON (METAL) DEPENDENT REPRESSOR, DTXR FAMILY"/>
    <property type="match status" value="1"/>
</dbReference>
<keyword evidence="9" id="KW-0238">DNA-binding</keyword>
<evidence type="ECO:0000256" key="7">
    <source>
        <dbReference type="ARBA" id="ARBA00023004"/>
    </source>
</evidence>
<evidence type="ECO:0000256" key="9">
    <source>
        <dbReference type="ARBA" id="ARBA00023125"/>
    </source>
</evidence>
<evidence type="ECO:0000256" key="1">
    <source>
        <dbReference type="ARBA" id="ARBA00004496"/>
    </source>
</evidence>
<comment type="subcellular location">
    <subcellularLocation>
        <location evidence="1">Cytoplasm</location>
    </subcellularLocation>
</comment>
<dbReference type="Pfam" id="PF02742">
    <property type="entry name" value="Fe_dep_repr_C"/>
    <property type="match status" value="1"/>
</dbReference>
<dbReference type="PROSITE" id="PS50944">
    <property type="entry name" value="HTH_DTXR"/>
    <property type="match status" value="1"/>
</dbReference>
<comment type="function">
    <text evidence="13">In the presence of manganese, represses expression of mntH and mntS. Up-regulates expression of mntP.</text>
</comment>
<evidence type="ECO:0000313" key="17">
    <source>
        <dbReference type="Proteomes" id="UP001319200"/>
    </source>
</evidence>
<dbReference type="InterPro" id="IPR036390">
    <property type="entry name" value="WH_DNA-bd_sf"/>
</dbReference>
<evidence type="ECO:0000256" key="3">
    <source>
        <dbReference type="ARBA" id="ARBA00011738"/>
    </source>
</evidence>
<dbReference type="Pfam" id="PF04023">
    <property type="entry name" value="FeoA"/>
    <property type="match status" value="1"/>
</dbReference>
<proteinExistence type="inferred from homology"/>
<comment type="similarity">
    <text evidence="2">Belongs to the DtxR/MntR family.</text>
</comment>
<dbReference type="Proteomes" id="UP001319200">
    <property type="component" value="Unassembled WGS sequence"/>
</dbReference>
<dbReference type="InterPro" id="IPR008988">
    <property type="entry name" value="Transcriptional_repressor_C"/>
</dbReference>
<dbReference type="SUPFAM" id="SSF50037">
    <property type="entry name" value="C-terminal domain of transcriptional repressors"/>
    <property type="match status" value="1"/>
</dbReference>
<dbReference type="Gene3D" id="1.10.10.10">
    <property type="entry name" value="Winged helix-like DNA-binding domain superfamily/Winged helix DNA-binding domain"/>
    <property type="match status" value="1"/>
</dbReference>
<evidence type="ECO:0000256" key="6">
    <source>
        <dbReference type="ARBA" id="ARBA00022491"/>
    </source>
</evidence>
<reference evidence="16 17" key="1">
    <citation type="submission" date="2021-05" db="EMBL/GenBank/DDBJ databases">
        <title>A Polyphasic approach of four new species of the genus Ohtaekwangia: Ohtaekwangia histidinii sp. nov., Ohtaekwangia cretensis sp. nov., Ohtaekwangia indiensis sp. nov., Ohtaekwangia reichenbachii sp. nov. from diverse environment.</title>
        <authorList>
            <person name="Octaviana S."/>
        </authorList>
    </citation>
    <scope>NUCLEOTIDE SEQUENCE [LARGE SCALE GENOMIC DNA]</scope>
    <source>
        <strain evidence="16 17">PWU4</strain>
    </source>
</reference>
<keyword evidence="12" id="KW-0464">Manganese</keyword>
<dbReference type="AlphaFoldDB" id="A0AAP2DID2"/>
<dbReference type="InterPro" id="IPR038157">
    <property type="entry name" value="FeoA_core_dom"/>
</dbReference>
<dbReference type="PANTHER" id="PTHR33238:SF11">
    <property type="entry name" value="TRANSCRIPTIONAL REGULATOR MNTR"/>
    <property type="match status" value="1"/>
</dbReference>
<gene>
    <name evidence="16" type="ORF">KK083_08620</name>
</gene>
<dbReference type="SUPFAM" id="SSF46785">
    <property type="entry name" value="Winged helix' DNA-binding domain"/>
    <property type="match status" value="1"/>
</dbReference>
<keyword evidence="8" id="KW-0805">Transcription regulation</keyword>
<comment type="subunit">
    <text evidence="3">Homodimer.</text>
</comment>
<keyword evidence="10" id="KW-0010">Activator</keyword>
<evidence type="ECO:0000256" key="2">
    <source>
        <dbReference type="ARBA" id="ARBA00007871"/>
    </source>
</evidence>
<keyword evidence="6" id="KW-0678">Repressor</keyword>
<evidence type="ECO:0000256" key="13">
    <source>
        <dbReference type="ARBA" id="ARBA00025185"/>
    </source>
</evidence>
<keyword evidence="11" id="KW-0804">Transcription</keyword>
<dbReference type="GO" id="GO:0003677">
    <property type="term" value="F:DNA binding"/>
    <property type="evidence" value="ECO:0007669"/>
    <property type="project" value="UniProtKB-KW"/>
</dbReference>
<evidence type="ECO:0000256" key="8">
    <source>
        <dbReference type="ARBA" id="ARBA00023015"/>
    </source>
</evidence>
<organism evidence="16 17">
    <name type="scientific">Chryseosolibacter histidini</name>
    <dbReference type="NCBI Taxonomy" id="2782349"/>
    <lineage>
        <taxon>Bacteria</taxon>
        <taxon>Pseudomonadati</taxon>
        <taxon>Bacteroidota</taxon>
        <taxon>Cytophagia</taxon>
        <taxon>Cytophagales</taxon>
        <taxon>Chryseotaleaceae</taxon>
        <taxon>Chryseosolibacter</taxon>
    </lineage>
</organism>
<dbReference type="InterPro" id="IPR050536">
    <property type="entry name" value="DtxR_MntR_Metal-Reg"/>
</dbReference>
<dbReference type="InterPro" id="IPR001367">
    <property type="entry name" value="Fe_dep_repressor"/>
</dbReference>
<evidence type="ECO:0000256" key="5">
    <source>
        <dbReference type="ARBA" id="ARBA00022490"/>
    </source>
</evidence>
<evidence type="ECO:0000259" key="15">
    <source>
        <dbReference type="PROSITE" id="PS50944"/>
    </source>
</evidence>
<evidence type="ECO:0000256" key="11">
    <source>
        <dbReference type="ARBA" id="ARBA00023163"/>
    </source>
</evidence>
<dbReference type="Gene3D" id="2.30.30.90">
    <property type="match status" value="1"/>
</dbReference>
<dbReference type="InterPro" id="IPR022689">
    <property type="entry name" value="Iron_dep_repressor"/>
</dbReference>
<name>A0AAP2DID2_9BACT</name>
<protein>
    <recommendedName>
        <fullName evidence="4">Transcriptional regulator MntR</fullName>
    </recommendedName>
    <alternativeName>
        <fullName evidence="14">Manganese transport regulator</fullName>
    </alternativeName>
</protein>
<keyword evidence="17" id="KW-1185">Reference proteome</keyword>
<dbReference type="SMART" id="SM00529">
    <property type="entry name" value="HTH_DTXR"/>
    <property type="match status" value="1"/>
</dbReference>
<dbReference type="SUPFAM" id="SSF47979">
    <property type="entry name" value="Iron-dependent repressor protein, dimerization domain"/>
    <property type="match status" value="1"/>
</dbReference>
<dbReference type="InterPro" id="IPR022687">
    <property type="entry name" value="HTH_DTXR"/>
</dbReference>
<dbReference type="GO" id="GO:0003700">
    <property type="term" value="F:DNA-binding transcription factor activity"/>
    <property type="evidence" value="ECO:0007669"/>
    <property type="project" value="InterPro"/>
</dbReference>
<dbReference type="RefSeq" id="WP_254162502.1">
    <property type="nucleotide sequence ID" value="NZ_JAHESF010000006.1"/>
</dbReference>
<dbReference type="InterPro" id="IPR007167">
    <property type="entry name" value="Fe-transptr_FeoA-like"/>
</dbReference>
<dbReference type="GO" id="GO:0046914">
    <property type="term" value="F:transition metal ion binding"/>
    <property type="evidence" value="ECO:0007669"/>
    <property type="project" value="InterPro"/>
</dbReference>
<evidence type="ECO:0000313" key="16">
    <source>
        <dbReference type="EMBL" id="MBT1696933.1"/>
    </source>
</evidence>
<dbReference type="SMART" id="SM00899">
    <property type="entry name" value="FeoA"/>
    <property type="match status" value="1"/>
</dbReference>